<accession>A0A8H6NPX6</accession>
<reference evidence="1" key="1">
    <citation type="journal article" date="2020" name="Phytopathology">
        <title>Genome Sequence Resources of Colletotrichum truncatum, C. plurivorum, C. musicola, and C. sojae: Four Species Pathogenic to Soybean (Glycine max).</title>
        <authorList>
            <person name="Rogerio F."/>
            <person name="Boufleur T.R."/>
            <person name="Ciampi-Guillardi M."/>
            <person name="Sukno S.A."/>
            <person name="Thon M.R."/>
            <person name="Massola Junior N.S."/>
            <person name="Baroncelli R."/>
        </authorList>
    </citation>
    <scope>NUCLEOTIDE SEQUENCE</scope>
    <source>
        <strain evidence="1">LFN0074</strain>
    </source>
</reference>
<dbReference type="OrthoDB" id="10254221at2759"/>
<evidence type="ECO:0000313" key="2">
    <source>
        <dbReference type="Proteomes" id="UP000639643"/>
    </source>
</evidence>
<evidence type="ECO:0000313" key="1">
    <source>
        <dbReference type="EMBL" id="KAF6840348.1"/>
    </source>
</evidence>
<protein>
    <submittedName>
        <fullName evidence="1">Uncharacterized protein</fullName>
    </submittedName>
</protein>
<organism evidence="1 2">
    <name type="scientific">Colletotrichum musicola</name>
    <dbReference type="NCBI Taxonomy" id="2175873"/>
    <lineage>
        <taxon>Eukaryota</taxon>
        <taxon>Fungi</taxon>
        <taxon>Dikarya</taxon>
        <taxon>Ascomycota</taxon>
        <taxon>Pezizomycotina</taxon>
        <taxon>Sordariomycetes</taxon>
        <taxon>Hypocreomycetidae</taxon>
        <taxon>Glomerellales</taxon>
        <taxon>Glomerellaceae</taxon>
        <taxon>Colletotrichum</taxon>
        <taxon>Colletotrichum orchidearum species complex</taxon>
    </lineage>
</organism>
<dbReference type="EMBL" id="WIGM01000102">
    <property type="protein sequence ID" value="KAF6840348.1"/>
    <property type="molecule type" value="Genomic_DNA"/>
</dbReference>
<keyword evidence="2" id="KW-1185">Reference proteome</keyword>
<dbReference type="AlphaFoldDB" id="A0A8H6NPX6"/>
<comment type="caution">
    <text evidence="1">The sequence shown here is derived from an EMBL/GenBank/DDBJ whole genome shotgun (WGS) entry which is preliminary data.</text>
</comment>
<name>A0A8H6NPX6_9PEZI</name>
<sequence length="77" mass="8669">MLSAGEELATAASQALGTKLEFEDITEEGKMSYISTTAFNNVTGTHPTETIDFFKMYSGEFQPSKRVKRESVTLWRR</sequence>
<dbReference type="Proteomes" id="UP000639643">
    <property type="component" value="Unassembled WGS sequence"/>
</dbReference>
<gene>
    <name evidence="1" type="ORF">CMUS01_04002</name>
</gene>
<proteinExistence type="predicted"/>